<evidence type="ECO:0000256" key="7">
    <source>
        <dbReference type="ARBA" id="ARBA00023002"/>
    </source>
</evidence>
<evidence type="ECO:0000259" key="11">
    <source>
        <dbReference type="Pfam" id="PF01568"/>
    </source>
</evidence>
<dbReference type="Pfam" id="PF00384">
    <property type="entry name" value="Molybdopterin"/>
    <property type="match status" value="1"/>
</dbReference>
<evidence type="ECO:0000313" key="12">
    <source>
        <dbReference type="EMBL" id="MFD0780717.1"/>
    </source>
</evidence>
<dbReference type="EMBL" id="JBHTIM010000001">
    <property type="protein sequence ID" value="MFD0780717.1"/>
    <property type="molecule type" value="Genomic_DNA"/>
</dbReference>
<sequence>MTESHTPIPMFNRPLAEDFSDADLEVTKPMDYAVGIEAVEKAMVPMEEHLGTEKTLKLSLTINHKKGFDCPSCAWANPDHSKALEFCENGIKNIVWDATPVVIEDSFWAENSLTSMLDKSEYWLGLQGRITKPMFKAEGSDHYVPISWDEALDKVAQSLTSLDSPDEAVFYTSGKIMNEPAFLLQLFARAFGTNNLPDCSNLCHEATGAGMTPAIGVGKSSVHYDDFAWSDLVIVMGQNPGTNHPRMLNALEDTKTRGGAVVAVNALPEASLKRYKNPQKVSGELGDGIKIADQFLQIRGGGDHHLIQAVAKRVLLAEQAAPGTVLDHDFIQTHCDGFEAYRDHILAVDDAEVLEATGLISEEIDGLAERYMKSEATIITWALGITQQKQGAATIAEIMNLLLLKGNIGKKGAGASPVRGHSNVQGDRTMGVWDKLPAAFAAALEKEFAFTPPSENGLDSVASMNALSEGKVKVFMSFAGNLVAAMSDSALAEDGVRNADLSVQVATKLNRSHIVTGKESLLLPVLVRAERDEQATGLQFVTAEDTVCRVNMSHGEIAPVSPDVKSDVWVIAELGKRVLGASHPRIDWQAFEDDYDTIRASISRVIPGFDDFNERIRTEKSFVLPHPPRDSRTFPTASGKAQFTLQQSEVIDVPEGRLLLQTLRAHDQHNTTIYSLNDRYRGIRKGRFVIFMHADDIAERGLVDGQTVDVFSEWPGEPDRVLRGYRVVAYPTVKGCAAMYFPEANVLVPRAAIDPVCNTPTSKQIVIRVEAGTQAAEGGRPIAV</sequence>
<dbReference type="InterPro" id="IPR037951">
    <property type="entry name" value="MopB_CT_YdeP"/>
</dbReference>
<dbReference type="InterPro" id="IPR041953">
    <property type="entry name" value="YdeP_MopB"/>
</dbReference>
<comment type="cofactor">
    <cofactor evidence="2">
        <name>[4Fe-4S] cluster</name>
        <dbReference type="ChEBI" id="CHEBI:49883"/>
    </cofactor>
</comment>
<keyword evidence="6" id="KW-0479">Metal-binding</keyword>
<evidence type="ECO:0000256" key="4">
    <source>
        <dbReference type="ARBA" id="ARBA00022485"/>
    </source>
</evidence>
<evidence type="ECO:0000313" key="13">
    <source>
        <dbReference type="Proteomes" id="UP001597042"/>
    </source>
</evidence>
<keyword evidence="13" id="KW-1185">Reference proteome</keyword>
<keyword evidence="8" id="KW-0408">Iron</keyword>
<keyword evidence="7" id="KW-0560">Oxidoreductase</keyword>
<evidence type="ECO:0000256" key="8">
    <source>
        <dbReference type="ARBA" id="ARBA00023004"/>
    </source>
</evidence>
<dbReference type="NCBIfam" id="TIGR01701">
    <property type="entry name" value="Fdhalpha-like"/>
    <property type="match status" value="1"/>
</dbReference>
<evidence type="ECO:0000256" key="9">
    <source>
        <dbReference type="ARBA" id="ARBA00023014"/>
    </source>
</evidence>
<dbReference type="InterPro" id="IPR050123">
    <property type="entry name" value="Prok_molybdopt-oxidoreductase"/>
</dbReference>
<keyword evidence="5" id="KW-0500">Molybdenum</keyword>
<evidence type="ECO:0000256" key="6">
    <source>
        <dbReference type="ARBA" id="ARBA00022723"/>
    </source>
</evidence>
<dbReference type="PIRSF" id="PIRSF000144">
    <property type="entry name" value="CbbBc"/>
    <property type="match status" value="1"/>
</dbReference>
<dbReference type="PANTHER" id="PTHR43105">
    <property type="entry name" value="RESPIRATORY NITRATE REDUCTASE"/>
    <property type="match status" value="1"/>
</dbReference>
<evidence type="ECO:0000256" key="5">
    <source>
        <dbReference type="ARBA" id="ARBA00022505"/>
    </source>
</evidence>
<dbReference type="RefSeq" id="WP_378751088.1">
    <property type="nucleotide sequence ID" value="NZ_JBHSSV010000004.1"/>
</dbReference>
<gene>
    <name evidence="12" type="ORF">ACFQZV_05310</name>
</gene>
<feature type="domain" description="Molybdopterin dinucleotide-binding" evidence="11">
    <location>
        <begin position="658"/>
        <end position="764"/>
    </location>
</feature>
<organism evidence="12 13">
    <name type="scientific">Microbacterium koreense</name>
    <dbReference type="NCBI Taxonomy" id="323761"/>
    <lineage>
        <taxon>Bacteria</taxon>
        <taxon>Bacillati</taxon>
        <taxon>Actinomycetota</taxon>
        <taxon>Actinomycetes</taxon>
        <taxon>Micrococcales</taxon>
        <taxon>Microbacteriaceae</taxon>
        <taxon>Microbacterium</taxon>
    </lineage>
</organism>
<dbReference type="Proteomes" id="UP001597042">
    <property type="component" value="Unassembled WGS sequence"/>
</dbReference>
<dbReference type="InterPro" id="IPR006656">
    <property type="entry name" value="Mopterin_OxRdtase"/>
</dbReference>
<dbReference type="PANTHER" id="PTHR43105:SF4">
    <property type="entry name" value="PROTEIN YDEP"/>
    <property type="match status" value="1"/>
</dbReference>
<comment type="caution">
    <text evidence="12">The sequence shown here is derived from an EMBL/GenBank/DDBJ whole genome shotgun (WGS) entry which is preliminary data.</text>
</comment>
<keyword evidence="9" id="KW-0411">Iron-sulfur</keyword>
<dbReference type="InterPro" id="IPR010046">
    <property type="entry name" value="Mopterin_OxRdtse_a_bac"/>
</dbReference>
<proteinExistence type="inferred from homology"/>
<dbReference type="Gene3D" id="3.40.228.10">
    <property type="entry name" value="Dimethylsulfoxide Reductase, domain 2"/>
    <property type="match status" value="1"/>
</dbReference>
<dbReference type="CDD" id="cd02767">
    <property type="entry name" value="MopB_ydeP"/>
    <property type="match status" value="1"/>
</dbReference>
<reference evidence="13" key="1">
    <citation type="journal article" date="2019" name="Int. J. Syst. Evol. Microbiol.">
        <title>The Global Catalogue of Microorganisms (GCM) 10K type strain sequencing project: providing services to taxonomists for standard genome sequencing and annotation.</title>
        <authorList>
            <consortium name="The Broad Institute Genomics Platform"/>
            <consortium name="The Broad Institute Genome Sequencing Center for Infectious Disease"/>
            <person name="Wu L."/>
            <person name="Ma J."/>
        </authorList>
    </citation>
    <scope>NUCLEOTIDE SEQUENCE [LARGE SCALE GENOMIC DNA]</scope>
    <source>
        <strain evidence="13">CCUG 50754</strain>
    </source>
</reference>
<comment type="similarity">
    <text evidence="3">Belongs to the prokaryotic molybdopterin-containing oxidoreductase family.</text>
</comment>
<dbReference type="CDD" id="cd02787">
    <property type="entry name" value="MopB_CT_ydeP"/>
    <property type="match status" value="1"/>
</dbReference>
<evidence type="ECO:0000259" key="10">
    <source>
        <dbReference type="Pfam" id="PF00384"/>
    </source>
</evidence>
<feature type="domain" description="Molybdopterin oxidoreductase" evidence="10">
    <location>
        <begin position="129"/>
        <end position="503"/>
    </location>
</feature>
<comment type="cofactor">
    <cofactor evidence="1">
        <name>Mo-bis(molybdopterin guanine dinucleotide)</name>
        <dbReference type="ChEBI" id="CHEBI:60539"/>
    </cofactor>
</comment>
<protein>
    <submittedName>
        <fullName evidence="12">FdhF/YdeP family oxidoreductase</fullName>
    </submittedName>
</protein>
<dbReference type="Gene3D" id="3.40.50.740">
    <property type="match status" value="1"/>
</dbReference>
<evidence type="ECO:0000256" key="3">
    <source>
        <dbReference type="ARBA" id="ARBA00010312"/>
    </source>
</evidence>
<dbReference type="InterPro" id="IPR006657">
    <property type="entry name" value="MoPterin_dinucl-bd_dom"/>
</dbReference>
<accession>A0ABW2ZQ03</accession>
<dbReference type="SUPFAM" id="SSF50692">
    <property type="entry name" value="ADC-like"/>
    <property type="match status" value="1"/>
</dbReference>
<evidence type="ECO:0000256" key="1">
    <source>
        <dbReference type="ARBA" id="ARBA00001942"/>
    </source>
</evidence>
<evidence type="ECO:0000256" key="2">
    <source>
        <dbReference type="ARBA" id="ARBA00001966"/>
    </source>
</evidence>
<keyword evidence="4" id="KW-0004">4Fe-4S</keyword>
<dbReference type="Gene3D" id="2.40.40.20">
    <property type="match status" value="1"/>
</dbReference>
<dbReference type="SUPFAM" id="SSF53706">
    <property type="entry name" value="Formate dehydrogenase/DMSO reductase, domains 1-3"/>
    <property type="match status" value="1"/>
</dbReference>
<dbReference type="Pfam" id="PF01568">
    <property type="entry name" value="Molydop_binding"/>
    <property type="match status" value="1"/>
</dbReference>
<name>A0ABW2ZQ03_9MICO</name>
<dbReference type="InterPro" id="IPR009010">
    <property type="entry name" value="Asp_de-COase-like_dom_sf"/>
</dbReference>